<dbReference type="InterPro" id="IPR037171">
    <property type="entry name" value="NagB/RpiA_transferase-like"/>
</dbReference>
<dbReference type="CDD" id="cd01400">
    <property type="entry name" value="6PGL"/>
    <property type="match status" value="1"/>
</dbReference>
<evidence type="ECO:0000256" key="4">
    <source>
        <dbReference type="ARBA" id="ARBA00023277"/>
    </source>
</evidence>
<dbReference type="GO" id="GO:0050661">
    <property type="term" value="F:NADP binding"/>
    <property type="evidence" value="ECO:0007669"/>
    <property type="project" value="InterPro"/>
</dbReference>
<dbReference type="EMBL" id="JARQWQ010000012">
    <property type="protein sequence ID" value="KAK2568318.1"/>
    <property type="molecule type" value="Genomic_DNA"/>
</dbReference>
<dbReference type="PANTHER" id="PTHR23429">
    <property type="entry name" value="GLUCOSE-6-PHOSPHATE 1-DEHYDROGENASE G6PD"/>
    <property type="match status" value="1"/>
</dbReference>
<dbReference type="SUPFAM" id="SSF51735">
    <property type="entry name" value="NAD(P)-binding Rossmann-fold domains"/>
    <property type="match status" value="1"/>
</dbReference>
<evidence type="ECO:0000313" key="8">
    <source>
        <dbReference type="EMBL" id="KAK2568318.1"/>
    </source>
</evidence>
<dbReference type="InterPro" id="IPR001282">
    <property type="entry name" value="G6P_DH"/>
</dbReference>
<dbReference type="Proteomes" id="UP001249851">
    <property type="component" value="Unassembled WGS sequence"/>
</dbReference>
<protein>
    <submittedName>
        <fullName evidence="8">GDH/6PGL endoplasmic bifunctional protein</fullName>
    </submittedName>
</protein>
<dbReference type="AlphaFoldDB" id="A0AAD9QVK7"/>
<evidence type="ECO:0000259" key="7">
    <source>
        <dbReference type="Pfam" id="PF02781"/>
    </source>
</evidence>
<feature type="domain" description="Glucose-6-phosphate dehydrogenase C-terminal" evidence="7">
    <location>
        <begin position="258"/>
        <end position="546"/>
    </location>
</feature>
<dbReference type="InterPro" id="IPR022674">
    <property type="entry name" value="G6P_DH_NAD-bd"/>
</dbReference>
<dbReference type="InterPro" id="IPR022675">
    <property type="entry name" value="G6P_DH_C"/>
</dbReference>
<keyword evidence="3" id="KW-0521">NADP</keyword>
<dbReference type="GO" id="GO:0004345">
    <property type="term" value="F:glucose-6-phosphate dehydrogenase activity"/>
    <property type="evidence" value="ECO:0007669"/>
    <property type="project" value="InterPro"/>
</dbReference>
<dbReference type="SUPFAM" id="SSF55347">
    <property type="entry name" value="Glyceraldehyde-3-phosphate dehydrogenase-like, C-terminal domain"/>
    <property type="match status" value="1"/>
</dbReference>
<dbReference type="PRINTS" id="PR00079">
    <property type="entry name" value="G6PDHDRGNASE"/>
</dbReference>
<dbReference type="GO" id="GO:0005783">
    <property type="term" value="C:endoplasmic reticulum"/>
    <property type="evidence" value="ECO:0007669"/>
    <property type="project" value="TreeGrafter"/>
</dbReference>
<organism evidence="8 9">
    <name type="scientific">Acropora cervicornis</name>
    <name type="common">Staghorn coral</name>
    <dbReference type="NCBI Taxonomy" id="6130"/>
    <lineage>
        <taxon>Eukaryota</taxon>
        <taxon>Metazoa</taxon>
        <taxon>Cnidaria</taxon>
        <taxon>Anthozoa</taxon>
        <taxon>Hexacorallia</taxon>
        <taxon>Scleractinia</taxon>
        <taxon>Astrocoeniina</taxon>
        <taxon>Acroporidae</taxon>
        <taxon>Acropora</taxon>
    </lineage>
</organism>
<dbReference type="Pfam" id="PF00479">
    <property type="entry name" value="G6PD_N"/>
    <property type="match status" value="1"/>
</dbReference>
<dbReference type="Pfam" id="PF01182">
    <property type="entry name" value="Glucosamine_iso"/>
    <property type="match status" value="1"/>
</dbReference>
<dbReference type="GO" id="GO:0009051">
    <property type="term" value="P:pentose-phosphate shunt, oxidative branch"/>
    <property type="evidence" value="ECO:0007669"/>
    <property type="project" value="TreeGrafter"/>
</dbReference>
<evidence type="ECO:0000256" key="3">
    <source>
        <dbReference type="ARBA" id="ARBA00022857"/>
    </source>
</evidence>
<comment type="pathway">
    <text evidence="1">Carbohydrate degradation; pentose phosphate pathway.</text>
</comment>
<dbReference type="InterPro" id="IPR005900">
    <property type="entry name" value="6-phosphogluconolactonase_DevB"/>
</dbReference>
<dbReference type="SUPFAM" id="SSF100950">
    <property type="entry name" value="NagB/RpiA/CoA transferase-like"/>
    <property type="match status" value="1"/>
</dbReference>
<sequence>MREDWDGFNIQNGALCVNTTFSALSFEDPKKMFFSSTCPACFILIFLLHVENSEGIDQEAANHPQNVTSIVLVGATGDLAKRYLWKGFFELFRQETTSDNTFRLYAAARESFETGKKKINAILEDSLKCPGSDHACIEQKRDFMELTQYHTLKDEKDYHLLCQEMAKSIKSGERDKGRLFYLSVPPFAYEEIAKRIDSFCRSKDTQSWTRLVLEKPFGSDFSSARQLAEKLANYFEESEIYRIDHYLGKNGVTQILDFRFNNRELLEHLWNRDHIDRVEIVLKERSNCKGRTSFYDHYGVVRDVMQNHMTELLALVAMEIPNNLDDQIAIQQNKLRLLKDTKTLKRWSGVMGQYRQYNAHYNEEKVQDKTTDSQTSNTPTFAAASVFIDNARWQGIPFILVSGKQLDERTAYMRIVFKDNIHRVHSTSFEMTTCSIKQVVFNIQGERLKNAGILLSGFSPKSKFFQPLHTMMENQTGELFGCSVKSFYALIQNSSIDAYTSLISAIYHEKRNLFVGTEDLLTSWKIWSQILDSFHGVVPRLYDQESLDVLEFVSVGERLEFSQDHEGGSCFANGICLSQENFANKNNNYKQELFRGYHMVTGTNLQVIRSLAAKIVDHALKAVSLKGTFHLALSGGTSPLMLYETLAFEAKVFPWQHTHIWMVDERCLPLTSQESNFNFIYEKLLRHVSIPHLNIHPMHVMLKGGLCDPLDQGSGHYEADLQRLVTDQQLDFVVLGAGSDGHTASLFPHQSAVYNKDNLICLTEGSGLHNVKSRMTMTFNLLNKAKAVAILVLGERKQDIVRRLSSGEVDVWNFPVTGIQPETGELIWCIDNEAIGRL</sequence>
<dbReference type="InterPro" id="IPR036291">
    <property type="entry name" value="NAD(P)-bd_dom_sf"/>
</dbReference>
<dbReference type="NCBIfam" id="TIGR01198">
    <property type="entry name" value="pgl"/>
    <property type="match status" value="1"/>
</dbReference>
<dbReference type="GO" id="GO:0006006">
    <property type="term" value="P:glucose metabolic process"/>
    <property type="evidence" value="ECO:0007669"/>
    <property type="project" value="UniProtKB-KW"/>
</dbReference>
<keyword evidence="4" id="KW-0119">Carbohydrate metabolism</keyword>
<dbReference type="Gene3D" id="3.40.50.1360">
    <property type="match status" value="1"/>
</dbReference>
<evidence type="ECO:0000259" key="5">
    <source>
        <dbReference type="Pfam" id="PF00479"/>
    </source>
</evidence>
<comment type="caution">
    <text evidence="8">The sequence shown here is derived from an EMBL/GenBank/DDBJ whole genome shotgun (WGS) entry which is preliminary data.</text>
</comment>
<dbReference type="PANTHER" id="PTHR23429:SF7">
    <property type="entry name" value="GDH_6PGL ENDOPLASMIC BIFUNCTIONAL PROTEIN"/>
    <property type="match status" value="1"/>
</dbReference>
<dbReference type="Pfam" id="PF02781">
    <property type="entry name" value="G6PD_C"/>
    <property type="match status" value="1"/>
</dbReference>
<reference evidence="8" key="2">
    <citation type="journal article" date="2023" name="Science">
        <title>Genomic signatures of disease resistance in endangered staghorn corals.</title>
        <authorList>
            <person name="Vollmer S.V."/>
            <person name="Selwyn J.D."/>
            <person name="Despard B.A."/>
            <person name="Roesel C.L."/>
        </authorList>
    </citation>
    <scope>NUCLEOTIDE SEQUENCE</scope>
    <source>
        <strain evidence="8">K2</strain>
    </source>
</reference>
<evidence type="ECO:0000256" key="1">
    <source>
        <dbReference type="ARBA" id="ARBA00004959"/>
    </source>
</evidence>
<gene>
    <name evidence="8" type="ORF">P5673_007328</name>
</gene>
<evidence type="ECO:0000256" key="2">
    <source>
        <dbReference type="ARBA" id="ARBA00022526"/>
    </source>
</evidence>
<accession>A0AAD9QVK7</accession>
<name>A0AAD9QVK7_ACRCE</name>
<reference evidence="8" key="1">
    <citation type="journal article" date="2023" name="G3 (Bethesda)">
        <title>Whole genome assembly and annotation of the endangered Caribbean coral Acropora cervicornis.</title>
        <authorList>
            <person name="Selwyn J.D."/>
            <person name="Vollmer S.V."/>
        </authorList>
    </citation>
    <scope>NUCLEOTIDE SEQUENCE</scope>
    <source>
        <strain evidence="8">K2</strain>
    </source>
</reference>
<dbReference type="Gene3D" id="3.30.360.10">
    <property type="entry name" value="Dihydrodipicolinate Reductase, domain 2"/>
    <property type="match status" value="1"/>
</dbReference>
<proteinExistence type="predicted"/>
<dbReference type="GO" id="GO:0017057">
    <property type="term" value="F:6-phosphogluconolactonase activity"/>
    <property type="evidence" value="ECO:0007669"/>
    <property type="project" value="InterPro"/>
</dbReference>
<keyword evidence="9" id="KW-1185">Reference proteome</keyword>
<evidence type="ECO:0000259" key="6">
    <source>
        <dbReference type="Pfam" id="PF01182"/>
    </source>
</evidence>
<feature type="domain" description="Glucose-6-phosphate dehydrogenase NAD-binding" evidence="5">
    <location>
        <begin position="71"/>
        <end position="252"/>
    </location>
</feature>
<keyword evidence="2" id="KW-0313">Glucose metabolism</keyword>
<feature type="domain" description="Glucosamine/galactosamine-6-phosphate isomerase" evidence="6">
    <location>
        <begin position="606"/>
        <end position="828"/>
    </location>
</feature>
<dbReference type="Gene3D" id="3.40.50.720">
    <property type="entry name" value="NAD(P)-binding Rossmann-like Domain"/>
    <property type="match status" value="1"/>
</dbReference>
<evidence type="ECO:0000313" key="9">
    <source>
        <dbReference type="Proteomes" id="UP001249851"/>
    </source>
</evidence>
<dbReference type="InterPro" id="IPR006148">
    <property type="entry name" value="Glc/Gal-6P_isomerase"/>
</dbReference>